<sequence length="257" mass="29680">MYINGNIALRRGGDISMNKVLKSLAVILLVLPLVFSFASTSQVQAASTKVAYVDITSGVLNVRSGASTTHTIVGSLKDNAKVTVYSVTKSGWAEINYKSQKRYVSNQYLRYYHKMSEKEAKKITDRVIKIQNSLKGSYTKQQIYSILSPGFTDAFIEKLYKYDLMLWEIKSGKRLYGWRGTDFPAYMIMYGITWDKNERIKYKIPAPKITYYKKNGQEYLIVSQKYPADELYENVEQKIYLSKTNSKAYWKVYHTSW</sequence>
<reference evidence="2 3" key="1">
    <citation type="submission" date="2018-08" db="EMBL/GenBank/DDBJ databases">
        <title>Bacillus jemisoniae sp. nov., Bacillus chryseoplanitiae sp. nov., Bacillus resnikiae sp. nov., and Bacillus frankliniae sp. nov., isolated from Viking spacecraft and associated surfaces.</title>
        <authorList>
            <person name="Seuylemezian A."/>
            <person name="Vaishampayan P."/>
        </authorList>
    </citation>
    <scope>NUCLEOTIDE SEQUENCE [LARGE SCALE GENOMIC DNA]</scope>
    <source>
        <strain evidence="2 3">MA001</strain>
    </source>
</reference>
<feature type="domain" description="SH3b" evidence="1">
    <location>
        <begin position="48"/>
        <end position="113"/>
    </location>
</feature>
<proteinExistence type="predicted"/>
<dbReference type="SMART" id="SM00287">
    <property type="entry name" value="SH3b"/>
    <property type="match status" value="1"/>
</dbReference>
<evidence type="ECO:0000313" key="2">
    <source>
        <dbReference type="EMBL" id="RID85085.1"/>
    </source>
</evidence>
<comment type="caution">
    <text evidence="2">The sequence shown here is derived from an EMBL/GenBank/DDBJ whole genome shotgun (WGS) entry which is preliminary data.</text>
</comment>
<name>A0A398B592_9BACI</name>
<dbReference type="Gene3D" id="2.30.30.40">
    <property type="entry name" value="SH3 Domains"/>
    <property type="match status" value="1"/>
</dbReference>
<organism evidence="2 3">
    <name type="scientific">Peribacillus asahii</name>
    <dbReference type="NCBI Taxonomy" id="228899"/>
    <lineage>
        <taxon>Bacteria</taxon>
        <taxon>Bacillati</taxon>
        <taxon>Bacillota</taxon>
        <taxon>Bacilli</taxon>
        <taxon>Bacillales</taxon>
        <taxon>Bacillaceae</taxon>
        <taxon>Peribacillus</taxon>
    </lineage>
</organism>
<keyword evidence="3" id="KW-1185">Reference proteome</keyword>
<dbReference type="PANTHER" id="PTHR34408:SF1">
    <property type="entry name" value="GLYCOSYL HYDROLASE FAMILY 19 DOMAIN-CONTAINING PROTEIN HI_1415"/>
    <property type="match status" value="1"/>
</dbReference>
<dbReference type="Proteomes" id="UP000266016">
    <property type="component" value="Unassembled WGS sequence"/>
</dbReference>
<dbReference type="EMBL" id="QWVS01000021">
    <property type="protein sequence ID" value="RID85085.1"/>
    <property type="molecule type" value="Genomic_DNA"/>
</dbReference>
<evidence type="ECO:0000313" key="3">
    <source>
        <dbReference type="Proteomes" id="UP000266016"/>
    </source>
</evidence>
<dbReference type="InterPro" id="IPR052354">
    <property type="entry name" value="Cell_Wall_Dynamics_Protein"/>
</dbReference>
<dbReference type="AlphaFoldDB" id="A0A398B592"/>
<dbReference type="InterPro" id="IPR003646">
    <property type="entry name" value="SH3-like_bac-type"/>
</dbReference>
<dbReference type="Pfam" id="PF08239">
    <property type="entry name" value="SH3_3"/>
    <property type="match status" value="1"/>
</dbReference>
<accession>A0A398B592</accession>
<evidence type="ECO:0000259" key="1">
    <source>
        <dbReference type="PROSITE" id="PS51781"/>
    </source>
</evidence>
<gene>
    <name evidence="2" type="ORF">D1953_12345</name>
</gene>
<protein>
    <submittedName>
        <fullName evidence="2">SH3 domain-containing protein</fullName>
    </submittedName>
</protein>
<dbReference type="PROSITE" id="PS51781">
    <property type="entry name" value="SH3B"/>
    <property type="match status" value="1"/>
</dbReference>
<dbReference type="PANTHER" id="PTHR34408">
    <property type="entry name" value="FAMILY PROTEIN, PUTATIVE-RELATED"/>
    <property type="match status" value="1"/>
</dbReference>